<dbReference type="InterPro" id="IPR018289">
    <property type="entry name" value="MULE_transposase_dom"/>
</dbReference>
<comment type="caution">
    <text evidence="2">The sequence shown here is derived from an EMBL/GenBank/DDBJ whole genome shotgun (WGS) entry which is preliminary data.</text>
</comment>
<dbReference type="AlphaFoldDB" id="A0A699HBR8"/>
<dbReference type="PANTHER" id="PTHR31973">
    <property type="entry name" value="POLYPROTEIN, PUTATIVE-RELATED"/>
    <property type="match status" value="1"/>
</dbReference>
<sequence>MSGWEEFSDINREIQPKDIMKDMSRRHGLNLTYSQAYRSKNIGTRTNIKVDKHGRFEMLFIALGVADDVYHGVNLLAIGMDGNNQILPIAFGICQGEDGAGWTWFLEELKACISQNPNLSIISDRHPTIPESVIKVSPNAFHGFCYRHLMINAAIKKKDIKRCIGRLVRLTIQRLLTSV</sequence>
<reference evidence="2" key="1">
    <citation type="journal article" date="2019" name="Sci. Rep.">
        <title>Draft genome of Tanacetum cinerariifolium, the natural source of mosquito coil.</title>
        <authorList>
            <person name="Yamashiro T."/>
            <person name="Shiraishi A."/>
            <person name="Satake H."/>
            <person name="Nakayama K."/>
        </authorList>
    </citation>
    <scope>NUCLEOTIDE SEQUENCE</scope>
</reference>
<evidence type="ECO:0000259" key="1">
    <source>
        <dbReference type="Pfam" id="PF10551"/>
    </source>
</evidence>
<protein>
    <recommendedName>
        <fullName evidence="1">MULE transposase domain-containing protein</fullName>
    </recommendedName>
</protein>
<feature type="domain" description="MULE transposase" evidence="1">
    <location>
        <begin position="75"/>
        <end position="151"/>
    </location>
</feature>
<dbReference type="EMBL" id="BKCJ010117828">
    <property type="protein sequence ID" value="GEX59574.1"/>
    <property type="molecule type" value="Genomic_DNA"/>
</dbReference>
<proteinExistence type="predicted"/>
<accession>A0A699HBR8</accession>
<gene>
    <name evidence="2" type="ORF">Tci_331549</name>
</gene>
<organism evidence="2">
    <name type="scientific">Tanacetum cinerariifolium</name>
    <name type="common">Dalmatian daisy</name>
    <name type="synonym">Chrysanthemum cinerariifolium</name>
    <dbReference type="NCBI Taxonomy" id="118510"/>
    <lineage>
        <taxon>Eukaryota</taxon>
        <taxon>Viridiplantae</taxon>
        <taxon>Streptophyta</taxon>
        <taxon>Embryophyta</taxon>
        <taxon>Tracheophyta</taxon>
        <taxon>Spermatophyta</taxon>
        <taxon>Magnoliopsida</taxon>
        <taxon>eudicotyledons</taxon>
        <taxon>Gunneridae</taxon>
        <taxon>Pentapetalae</taxon>
        <taxon>asterids</taxon>
        <taxon>campanulids</taxon>
        <taxon>Asterales</taxon>
        <taxon>Asteraceae</taxon>
        <taxon>Asteroideae</taxon>
        <taxon>Anthemideae</taxon>
        <taxon>Anthemidinae</taxon>
        <taxon>Tanacetum</taxon>
    </lineage>
</organism>
<name>A0A699HBR8_TANCI</name>
<dbReference type="PANTHER" id="PTHR31973:SF185">
    <property type="entry name" value="TRANSPOSASE, MUDR, PLANT, MULE TRANSPOSASE DOMAIN-CONTAINING PROTEIN"/>
    <property type="match status" value="1"/>
</dbReference>
<evidence type="ECO:0000313" key="2">
    <source>
        <dbReference type="EMBL" id="GEX59574.1"/>
    </source>
</evidence>
<dbReference type="Pfam" id="PF10551">
    <property type="entry name" value="MULE"/>
    <property type="match status" value="1"/>
</dbReference>